<dbReference type="OrthoDB" id="10381506at2759"/>
<evidence type="ECO:0000313" key="1">
    <source>
        <dbReference type="EMBL" id="OJJ03980.1"/>
    </source>
</evidence>
<keyword evidence="2" id="KW-1185">Reference proteome</keyword>
<reference evidence="2" key="1">
    <citation type="journal article" date="2017" name="Genome Biol.">
        <title>Comparative genomics reveals high biological diversity and specific adaptations in the industrially and medically important fungal genus Aspergillus.</title>
        <authorList>
            <person name="de Vries R.P."/>
            <person name="Riley R."/>
            <person name="Wiebenga A."/>
            <person name="Aguilar-Osorio G."/>
            <person name="Amillis S."/>
            <person name="Uchima C.A."/>
            <person name="Anderluh G."/>
            <person name="Asadollahi M."/>
            <person name="Askin M."/>
            <person name="Barry K."/>
            <person name="Battaglia E."/>
            <person name="Bayram O."/>
            <person name="Benocci T."/>
            <person name="Braus-Stromeyer S.A."/>
            <person name="Caldana C."/>
            <person name="Canovas D."/>
            <person name="Cerqueira G.C."/>
            <person name="Chen F."/>
            <person name="Chen W."/>
            <person name="Choi C."/>
            <person name="Clum A."/>
            <person name="Dos Santos R.A."/>
            <person name="Damasio A.R."/>
            <person name="Diallinas G."/>
            <person name="Emri T."/>
            <person name="Fekete E."/>
            <person name="Flipphi M."/>
            <person name="Freyberg S."/>
            <person name="Gallo A."/>
            <person name="Gournas C."/>
            <person name="Habgood R."/>
            <person name="Hainaut M."/>
            <person name="Harispe M.L."/>
            <person name="Henrissat B."/>
            <person name="Hilden K.S."/>
            <person name="Hope R."/>
            <person name="Hossain A."/>
            <person name="Karabika E."/>
            <person name="Karaffa L."/>
            <person name="Karanyi Z."/>
            <person name="Krasevec N."/>
            <person name="Kuo A."/>
            <person name="Kusch H."/>
            <person name="LaButti K."/>
            <person name="Lagendijk E.L."/>
            <person name="Lapidus A."/>
            <person name="Levasseur A."/>
            <person name="Lindquist E."/>
            <person name="Lipzen A."/>
            <person name="Logrieco A.F."/>
            <person name="MacCabe A."/>
            <person name="Maekelae M.R."/>
            <person name="Malavazi I."/>
            <person name="Melin P."/>
            <person name="Meyer V."/>
            <person name="Mielnichuk N."/>
            <person name="Miskei M."/>
            <person name="Molnar A.P."/>
            <person name="Mule G."/>
            <person name="Ngan C.Y."/>
            <person name="Orejas M."/>
            <person name="Orosz E."/>
            <person name="Ouedraogo J.P."/>
            <person name="Overkamp K.M."/>
            <person name="Park H.-S."/>
            <person name="Perrone G."/>
            <person name="Piumi F."/>
            <person name="Punt P.J."/>
            <person name="Ram A.F."/>
            <person name="Ramon A."/>
            <person name="Rauscher S."/>
            <person name="Record E."/>
            <person name="Riano-Pachon D.M."/>
            <person name="Robert V."/>
            <person name="Roehrig J."/>
            <person name="Ruller R."/>
            <person name="Salamov A."/>
            <person name="Salih N.S."/>
            <person name="Samson R.A."/>
            <person name="Sandor E."/>
            <person name="Sanguinetti M."/>
            <person name="Schuetze T."/>
            <person name="Sepcic K."/>
            <person name="Shelest E."/>
            <person name="Sherlock G."/>
            <person name="Sophianopoulou V."/>
            <person name="Squina F.M."/>
            <person name="Sun H."/>
            <person name="Susca A."/>
            <person name="Todd R.B."/>
            <person name="Tsang A."/>
            <person name="Unkles S.E."/>
            <person name="van de Wiele N."/>
            <person name="van Rossen-Uffink D."/>
            <person name="Oliveira J.V."/>
            <person name="Vesth T.C."/>
            <person name="Visser J."/>
            <person name="Yu J.-H."/>
            <person name="Zhou M."/>
            <person name="Andersen M.R."/>
            <person name="Archer D.B."/>
            <person name="Baker S.E."/>
            <person name="Benoit I."/>
            <person name="Brakhage A.A."/>
            <person name="Braus G.H."/>
            <person name="Fischer R."/>
            <person name="Frisvad J.C."/>
            <person name="Goldman G.H."/>
            <person name="Houbraken J."/>
            <person name="Oakley B."/>
            <person name="Pocsi I."/>
            <person name="Scazzocchio C."/>
            <person name="Seiboth B."/>
            <person name="vanKuyk P.A."/>
            <person name="Wortman J."/>
            <person name="Dyer P.S."/>
            <person name="Grigoriev I.V."/>
        </authorList>
    </citation>
    <scope>NUCLEOTIDE SEQUENCE [LARGE SCALE GENOMIC DNA]</scope>
    <source>
        <strain evidence="2">CBS 583.65</strain>
    </source>
</reference>
<name>A0A1L9PR35_ASPVE</name>
<dbReference type="RefSeq" id="XP_040669742.1">
    <property type="nucleotide sequence ID" value="XM_040818521.1"/>
</dbReference>
<proteinExistence type="predicted"/>
<dbReference type="VEuPathDB" id="FungiDB:ASPVEDRAFT_891227"/>
<dbReference type="GeneID" id="63734032"/>
<evidence type="ECO:0000313" key="2">
    <source>
        <dbReference type="Proteomes" id="UP000184073"/>
    </source>
</evidence>
<sequence>MAVRLHFDRNGCSQQFEDQNREQIQGCVSGYRQIRNGHGHTVVITEATVMNELLWSPGFWDRAGSDHSTIRLANDALTAQNLWYTMHWRPAPDGLMESPDTVVFPWNNREAPEQKRKQKLIAQRNSAY</sequence>
<dbReference type="EMBL" id="KV878131">
    <property type="protein sequence ID" value="OJJ03980.1"/>
    <property type="molecule type" value="Genomic_DNA"/>
</dbReference>
<protein>
    <submittedName>
        <fullName evidence="1">Uncharacterized protein</fullName>
    </submittedName>
</protein>
<organism evidence="1 2">
    <name type="scientific">Aspergillus versicolor CBS 583.65</name>
    <dbReference type="NCBI Taxonomy" id="1036611"/>
    <lineage>
        <taxon>Eukaryota</taxon>
        <taxon>Fungi</taxon>
        <taxon>Dikarya</taxon>
        <taxon>Ascomycota</taxon>
        <taxon>Pezizomycotina</taxon>
        <taxon>Eurotiomycetes</taxon>
        <taxon>Eurotiomycetidae</taxon>
        <taxon>Eurotiales</taxon>
        <taxon>Aspergillaceae</taxon>
        <taxon>Aspergillus</taxon>
        <taxon>Aspergillus subgen. Nidulantes</taxon>
    </lineage>
</organism>
<dbReference type="Proteomes" id="UP000184073">
    <property type="component" value="Unassembled WGS sequence"/>
</dbReference>
<gene>
    <name evidence="1" type="ORF">ASPVEDRAFT_891227</name>
</gene>
<accession>A0A1L9PR35</accession>
<dbReference type="AlphaFoldDB" id="A0A1L9PR35"/>